<reference evidence="2 3" key="1">
    <citation type="journal article" date="2019" name="Anaerobe">
        <title>Brachyspira catarrhinii sp. nov., an anaerobic intestinal spirochaete isolated from vervet monkeys may have been misidentified as Brachyspira aalborgi in previous studies.</title>
        <authorList>
            <person name="Phillips N.D."/>
            <person name="La T."/>
            <person name="Hampson D.J."/>
        </authorList>
    </citation>
    <scope>NUCLEOTIDE SEQUENCE [LARGE SCALE GENOMIC DNA]</scope>
    <source>
        <strain evidence="2 3">Z12</strain>
    </source>
</reference>
<protein>
    <recommendedName>
        <fullName evidence="4">Lipoprotein</fullName>
    </recommendedName>
</protein>
<sequence>MALSISCKNEDKTGGGNGGGSGGSIPTASGSPATVGNAEFSGTLNNISISGDGWTKEQVDALVMADNFSLSIEGNNAGCSYIVPPKQLLCPDSSNPNVVETSVEEVLEDGTTYTIYI</sequence>
<keyword evidence="3" id="KW-1185">Reference proteome</keyword>
<evidence type="ECO:0000313" key="2">
    <source>
        <dbReference type="EMBL" id="TKZ22746.1"/>
    </source>
</evidence>
<evidence type="ECO:0008006" key="4">
    <source>
        <dbReference type="Google" id="ProtNLM"/>
    </source>
</evidence>
<name>A0ABY2TM24_9SPIR</name>
<gene>
    <name evidence="2" type="ORF">EZH24_13255</name>
</gene>
<feature type="compositionally biased region" description="Gly residues" evidence="1">
    <location>
        <begin position="14"/>
        <end position="23"/>
    </location>
</feature>
<evidence type="ECO:0000256" key="1">
    <source>
        <dbReference type="SAM" id="MobiDB-lite"/>
    </source>
</evidence>
<accession>A0ABY2TM24</accession>
<feature type="region of interest" description="Disordered" evidence="1">
    <location>
        <begin position="1"/>
        <end position="36"/>
    </location>
</feature>
<dbReference type="EMBL" id="SJDU01000734">
    <property type="protein sequence ID" value="TKZ22746.1"/>
    <property type="molecule type" value="Genomic_DNA"/>
</dbReference>
<dbReference type="Proteomes" id="UP000310168">
    <property type="component" value="Unassembled WGS sequence"/>
</dbReference>
<proteinExistence type="predicted"/>
<evidence type="ECO:0000313" key="3">
    <source>
        <dbReference type="Proteomes" id="UP000310168"/>
    </source>
</evidence>
<organism evidence="2 3">
    <name type="scientific">Brachyspira catarrhinii</name>
    <dbReference type="NCBI Taxonomy" id="2528966"/>
    <lineage>
        <taxon>Bacteria</taxon>
        <taxon>Pseudomonadati</taxon>
        <taxon>Spirochaetota</taxon>
        <taxon>Spirochaetia</taxon>
        <taxon>Brachyspirales</taxon>
        <taxon>Brachyspiraceae</taxon>
        <taxon>Brachyspira</taxon>
    </lineage>
</organism>
<comment type="caution">
    <text evidence="2">The sequence shown here is derived from an EMBL/GenBank/DDBJ whole genome shotgun (WGS) entry which is preliminary data.</text>
</comment>